<sequence>MDEDRVNTLIVSIIKNFVGDPITFQEKTSKILMNFHYRKLTDFRWYKDNYHVKSIFWFLGLGLLTPTFQDLTAKKLIGKNALLLAFQNYSQKLRESFNNPIPYQNLTYGDLINYINKE</sequence>
<comment type="caution">
    <text evidence="1">The sequence shown here is derived from an EMBL/GenBank/DDBJ whole genome shotgun (WGS) entry which is preliminary data.</text>
</comment>
<dbReference type="EMBL" id="NBSK02000008">
    <property type="protein sequence ID" value="KAJ0189136.1"/>
    <property type="molecule type" value="Genomic_DNA"/>
</dbReference>
<reference evidence="1 2" key="1">
    <citation type="journal article" date="2017" name="Nat. Commun.">
        <title>Genome assembly with in vitro proximity ligation data and whole-genome triplication in lettuce.</title>
        <authorList>
            <person name="Reyes-Chin-Wo S."/>
            <person name="Wang Z."/>
            <person name="Yang X."/>
            <person name="Kozik A."/>
            <person name="Arikit S."/>
            <person name="Song C."/>
            <person name="Xia L."/>
            <person name="Froenicke L."/>
            <person name="Lavelle D.O."/>
            <person name="Truco M.J."/>
            <person name="Xia R."/>
            <person name="Zhu S."/>
            <person name="Xu C."/>
            <person name="Xu H."/>
            <person name="Xu X."/>
            <person name="Cox K."/>
            <person name="Korf I."/>
            <person name="Meyers B.C."/>
            <person name="Michelmore R.W."/>
        </authorList>
    </citation>
    <scope>NUCLEOTIDE SEQUENCE [LARGE SCALE GENOMIC DNA]</scope>
    <source>
        <strain evidence="2">cv. Salinas</strain>
        <tissue evidence="1">Seedlings</tissue>
    </source>
</reference>
<evidence type="ECO:0000313" key="1">
    <source>
        <dbReference type="EMBL" id="KAJ0189136.1"/>
    </source>
</evidence>
<accession>A0A9R1UKS0</accession>
<proteinExistence type="predicted"/>
<keyword evidence="2" id="KW-1185">Reference proteome</keyword>
<evidence type="ECO:0000313" key="2">
    <source>
        <dbReference type="Proteomes" id="UP000235145"/>
    </source>
</evidence>
<name>A0A9R1UKS0_LACSA</name>
<dbReference type="PANTHER" id="PTHR33054:SF9">
    <property type="entry name" value="CCHC-TYPE DOMAIN-CONTAINING PROTEIN"/>
    <property type="match status" value="1"/>
</dbReference>
<gene>
    <name evidence="1" type="ORF">LSAT_V11C800426240</name>
</gene>
<protein>
    <submittedName>
        <fullName evidence="1">Uncharacterized protein</fullName>
    </submittedName>
</protein>
<dbReference type="Proteomes" id="UP000235145">
    <property type="component" value="Unassembled WGS sequence"/>
</dbReference>
<dbReference type="AlphaFoldDB" id="A0A9R1UKS0"/>
<dbReference type="PANTHER" id="PTHR33054">
    <property type="entry name" value="CCHC-TYPE DOMAIN-CONTAINING PROTEIN"/>
    <property type="match status" value="1"/>
</dbReference>
<organism evidence="1 2">
    <name type="scientific">Lactuca sativa</name>
    <name type="common">Garden lettuce</name>
    <dbReference type="NCBI Taxonomy" id="4236"/>
    <lineage>
        <taxon>Eukaryota</taxon>
        <taxon>Viridiplantae</taxon>
        <taxon>Streptophyta</taxon>
        <taxon>Embryophyta</taxon>
        <taxon>Tracheophyta</taxon>
        <taxon>Spermatophyta</taxon>
        <taxon>Magnoliopsida</taxon>
        <taxon>eudicotyledons</taxon>
        <taxon>Gunneridae</taxon>
        <taxon>Pentapetalae</taxon>
        <taxon>asterids</taxon>
        <taxon>campanulids</taxon>
        <taxon>Asterales</taxon>
        <taxon>Asteraceae</taxon>
        <taxon>Cichorioideae</taxon>
        <taxon>Cichorieae</taxon>
        <taxon>Lactucinae</taxon>
        <taxon>Lactuca</taxon>
    </lineage>
</organism>